<dbReference type="Pfam" id="PF00089">
    <property type="entry name" value="Trypsin"/>
    <property type="match status" value="2"/>
</dbReference>
<dbReference type="PROSITE" id="PS50240">
    <property type="entry name" value="TRYPSIN_DOM"/>
    <property type="match status" value="2"/>
</dbReference>
<feature type="domain" description="Peptidase S1" evidence="10">
    <location>
        <begin position="53"/>
        <end position="273"/>
    </location>
</feature>
<comment type="subcellular location">
    <subcellularLocation>
        <location evidence="1">Secreted</location>
    </subcellularLocation>
</comment>
<dbReference type="InterPro" id="IPR033116">
    <property type="entry name" value="TRYPSIN_SER"/>
</dbReference>
<dbReference type="InterPro" id="IPR009003">
    <property type="entry name" value="Peptidase_S1_PA"/>
</dbReference>
<evidence type="ECO:0000256" key="2">
    <source>
        <dbReference type="ARBA" id="ARBA00007664"/>
    </source>
</evidence>
<keyword evidence="8" id="KW-0720">Serine protease</keyword>
<evidence type="ECO:0000313" key="11">
    <source>
        <dbReference type="EMBL" id="RMX68033.1"/>
    </source>
</evidence>
<evidence type="ECO:0000256" key="7">
    <source>
        <dbReference type="ARBA" id="ARBA00023180"/>
    </source>
</evidence>
<dbReference type="SUPFAM" id="SSF50494">
    <property type="entry name" value="Trypsin-like serine proteases"/>
    <property type="match status" value="2"/>
</dbReference>
<feature type="signal peptide" evidence="9">
    <location>
        <begin position="1"/>
        <end position="23"/>
    </location>
</feature>
<evidence type="ECO:0000256" key="4">
    <source>
        <dbReference type="ARBA" id="ARBA00022729"/>
    </source>
</evidence>
<dbReference type="PROSITE" id="PS00134">
    <property type="entry name" value="TRYPSIN_HIS"/>
    <property type="match status" value="2"/>
</dbReference>
<dbReference type="VEuPathDB" id="FungiDB:DD237_000180"/>
<dbReference type="PANTHER" id="PTHR24276:SF98">
    <property type="entry name" value="FI18310P1-RELATED"/>
    <property type="match status" value="1"/>
</dbReference>
<dbReference type="InterPro" id="IPR001314">
    <property type="entry name" value="Peptidase_S1A"/>
</dbReference>
<keyword evidence="13" id="KW-1185">Reference proteome</keyword>
<keyword evidence="7" id="KW-0325">Glycoprotein</keyword>
<dbReference type="FunFam" id="2.40.10.10:FF:000156">
    <property type="entry name" value="MIP06385p"/>
    <property type="match status" value="1"/>
</dbReference>
<dbReference type="EMBL" id="QLLG01000154">
    <property type="protein sequence ID" value="RMX68033.1"/>
    <property type="molecule type" value="Genomic_DNA"/>
</dbReference>
<sequence>MKFAAGFRAGVLTSVLIATLTKGYTFIETTDSSTDSAAKEERIGLKINKEARIFGGSEADAARFPFIVSLRKDTASSNTYCGGTLIASQYVVTAGHCVMTDGTTMYASIGSAFGSGSSDGQQIQVIKGYRHPLYNTSAHRYDIGVLKLERVVPTKTIELCAADGSDNEVGQIATVGGWGLTENGSQSLLLKKVDVRIISNVECNKQYSNRITKDMLCAGGGNGKDSCSGDSGGPLIANNVLVGIVSWGGRCGLTAGVYTRVSYVQDYINDILSGGNGSTFASSSVDQRSASINRTNTGTTPKAFASKTLVKAAATTDIFAIASTISSVIHGTEYATRASDTMKEENYIQRGSLDATTKDYPYIASLRLEELDTTFCSGTLIVSQYILTAGHCVKTETDVVIAHFGTNVGAGSTGEQIKVISSYRYQTNLYDVGLLKLETASTQKTATLCAADGSDHPIGTKATALEWKMTEDGSLSHTLQEVHVALISSTECNMQYNNSDNMEGMICAGYEGVKDSCSGGNGGPLVTADDILIGFASSRGKCGVNVGIYTRLTFVLDYINAILSGDTGATTLADSIGKSTVKEPTSSVTLVGATSTPAGALASTAVAQMVPIASDCTFHRHLSEEPAAATEEPKPATK</sequence>
<feature type="domain" description="Peptidase S1" evidence="10">
    <location>
        <begin position="348"/>
        <end position="564"/>
    </location>
</feature>
<protein>
    <recommendedName>
        <fullName evidence="10">Peptidase S1 domain-containing protein</fullName>
    </recommendedName>
</protein>
<keyword evidence="8" id="KW-0645">Protease</keyword>
<dbReference type="PROSITE" id="PS00135">
    <property type="entry name" value="TRYPSIN_SER"/>
    <property type="match status" value="1"/>
</dbReference>
<dbReference type="EMBL" id="QKXF01000082">
    <property type="protein sequence ID" value="RQM18161.1"/>
    <property type="molecule type" value="Genomic_DNA"/>
</dbReference>
<evidence type="ECO:0000256" key="6">
    <source>
        <dbReference type="ARBA" id="ARBA00023157"/>
    </source>
</evidence>
<evidence type="ECO:0000256" key="8">
    <source>
        <dbReference type="RuleBase" id="RU363034"/>
    </source>
</evidence>
<feature type="chain" id="PRO_5036085786" description="Peptidase S1 domain-containing protein" evidence="9">
    <location>
        <begin position="24"/>
        <end position="638"/>
    </location>
</feature>
<keyword evidence="4 9" id="KW-0732">Signal</keyword>
<evidence type="ECO:0000259" key="10">
    <source>
        <dbReference type="PROSITE" id="PS50240"/>
    </source>
</evidence>
<evidence type="ECO:0000256" key="9">
    <source>
        <dbReference type="SAM" id="SignalP"/>
    </source>
</evidence>
<dbReference type="GO" id="GO:0006508">
    <property type="term" value="P:proteolysis"/>
    <property type="evidence" value="ECO:0007669"/>
    <property type="project" value="UniProtKB-KW"/>
</dbReference>
<evidence type="ECO:0000256" key="3">
    <source>
        <dbReference type="ARBA" id="ARBA00022525"/>
    </source>
</evidence>
<proteinExistence type="inferred from homology"/>
<dbReference type="Proteomes" id="UP000282087">
    <property type="component" value="Unassembled WGS sequence"/>
</dbReference>
<reference evidence="13 14" key="1">
    <citation type="submission" date="2018-06" db="EMBL/GenBank/DDBJ databases">
        <title>Comparative genomics of downy mildews reveals potential adaptations to biotrophy.</title>
        <authorList>
            <person name="Fletcher K."/>
            <person name="Klosterman S.J."/>
            <person name="Derevnina L."/>
            <person name="Martin F."/>
            <person name="Koike S."/>
            <person name="Reyes Chin-Wo S."/>
            <person name="Mou B."/>
            <person name="Michelmore R."/>
        </authorList>
    </citation>
    <scope>NUCLEOTIDE SEQUENCE [LARGE SCALE GENOMIC DNA]</scope>
    <source>
        <strain evidence="12 14">R13</strain>
        <strain evidence="11 13">R14</strain>
    </source>
</reference>
<name>A0A3M6VPH9_9STRA</name>
<dbReference type="STRING" id="542832.A0A3M6VPH9"/>
<dbReference type="GO" id="GO:0004252">
    <property type="term" value="F:serine-type endopeptidase activity"/>
    <property type="evidence" value="ECO:0007669"/>
    <property type="project" value="InterPro"/>
</dbReference>
<evidence type="ECO:0000313" key="13">
    <source>
        <dbReference type="Proteomes" id="UP000282087"/>
    </source>
</evidence>
<keyword evidence="6" id="KW-1015">Disulfide bond</keyword>
<dbReference type="PANTHER" id="PTHR24276">
    <property type="entry name" value="POLYSERASE-RELATED"/>
    <property type="match status" value="1"/>
</dbReference>
<dbReference type="InterPro" id="IPR050430">
    <property type="entry name" value="Peptidase_S1"/>
</dbReference>
<evidence type="ECO:0000313" key="12">
    <source>
        <dbReference type="EMBL" id="RQM18161.1"/>
    </source>
</evidence>
<dbReference type="AlphaFoldDB" id="A0A3M6VPH9"/>
<comment type="caution">
    <text evidence="11">The sequence shown here is derived from an EMBL/GenBank/DDBJ whole genome shotgun (WGS) entry which is preliminary data.</text>
</comment>
<organism evidence="11 13">
    <name type="scientific">Peronospora effusa</name>
    <dbReference type="NCBI Taxonomy" id="542832"/>
    <lineage>
        <taxon>Eukaryota</taxon>
        <taxon>Sar</taxon>
        <taxon>Stramenopiles</taxon>
        <taxon>Oomycota</taxon>
        <taxon>Peronosporomycetes</taxon>
        <taxon>Peronosporales</taxon>
        <taxon>Peronosporaceae</taxon>
        <taxon>Peronospora</taxon>
    </lineage>
</organism>
<dbReference type="InterPro" id="IPR018114">
    <property type="entry name" value="TRYPSIN_HIS"/>
</dbReference>
<accession>A0A3M6VPH9</accession>
<evidence type="ECO:0000256" key="5">
    <source>
        <dbReference type="ARBA" id="ARBA00023026"/>
    </source>
</evidence>
<evidence type="ECO:0000313" key="14">
    <source>
        <dbReference type="Proteomes" id="UP000286097"/>
    </source>
</evidence>
<evidence type="ECO:0000256" key="1">
    <source>
        <dbReference type="ARBA" id="ARBA00004613"/>
    </source>
</evidence>
<gene>
    <name evidence="12" type="ORF">DD237_000180</name>
    <name evidence="11" type="ORF">DD238_000121</name>
</gene>
<dbReference type="InterPro" id="IPR001254">
    <property type="entry name" value="Trypsin_dom"/>
</dbReference>
<dbReference type="SMART" id="SM00020">
    <property type="entry name" value="Tryp_SPc"/>
    <property type="match status" value="2"/>
</dbReference>
<dbReference type="PRINTS" id="PR00722">
    <property type="entry name" value="CHYMOTRYPSIN"/>
</dbReference>
<keyword evidence="5" id="KW-0843">Virulence</keyword>
<dbReference type="Gene3D" id="2.40.10.10">
    <property type="entry name" value="Trypsin-like serine proteases"/>
    <property type="match status" value="2"/>
</dbReference>
<keyword evidence="3" id="KW-0964">Secreted</keyword>
<dbReference type="Proteomes" id="UP000286097">
    <property type="component" value="Unassembled WGS sequence"/>
</dbReference>
<dbReference type="GO" id="GO:0005576">
    <property type="term" value="C:extracellular region"/>
    <property type="evidence" value="ECO:0007669"/>
    <property type="project" value="UniProtKB-SubCell"/>
</dbReference>
<dbReference type="CDD" id="cd00190">
    <property type="entry name" value="Tryp_SPc"/>
    <property type="match status" value="2"/>
</dbReference>
<keyword evidence="8" id="KW-0378">Hydrolase</keyword>
<comment type="similarity">
    <text evidence="2">Belongs to the peptidase S1 family.</text>
</comment>
<dbReference type="InterPro" id="IPR043504">
    <property type="entry name" value="Peptidase_S1_PA_chymotrypsin"/>
</dbReference>